<dbReference type="InterPro" id="IPR003736">
    <property type="entry name" value="PAAI_dom"/>
</dbReference>
<evidence type="ECO:0000313" key="4">
    <source>
        <dbReference type="EMBL" id="GHF75800.1"/>
    </source>
</evidence>
<reference evidence="4" key="1">
    <citation type="journal article" date="2014" name="Int. J. Syst. Evol. Microbiol.">
        <title>Complete genome sequence of Corynebacterium casei LMG S-19264T (=DSM 44701T), isolated from a smear-ripened cheese.</title>
        <authorList>
            <consortium name="US DOE Joint Genome Institute (JGI-PGF)"/>
            <person name="Walter F."/>
            <person name="Albersmeier A."/>
            <person name="Kalinowski J."/>
            <person name="Ruckert C."/>
        </authorList>
    </citation>
    <scope>NUCLEOTIDE SEQUENCE</scope>
    <source>
        <strain evidence="4">CGMCC 4.7679</strain>
    </source>
</reference>
<keyword evidence="5" id="KW-1185">Reference proteome</keyword>
<dbReference type="RefSeq" id="WP_145937175.1">
    <property type="nucleotide sequence ID" value="NZ_BNAV01000011.1"/>
</dbReference>
<dbReference type="Pfam" id="PF03061">
    <property type="entry name" value="4HBT"/>
    <property type="match status" value="1"/>
</dbReference>
<keyword evidence="2" id="KW-0378">Hydrolase</keyword>
<dbReference type="GO" id="GO:0047617">
    <property type="term" value="F:fatty acyl-CoA hydrolase activity"/>
    <property type="evidence" value="ECO:0007669"/>
    <property type="project" value="InterPro"/>
</dbReference>
<evidence type="ECO:0000256" key="2">
    <source>
        <dbReference type="ARBA" id="ARBA00022801"/>
    </source>
</evidence>
<evidence type="ECO:0000313" key="5">
    <source>
        <dbReference type="Proteomes" id="UP000658656"/>
    </source>
</evidence>
<dbReference type="CDD" id="cd03443">
    <property type="entry name" value="PaaI_thioesterase"/>
    <property type="match status" value="1"/>
</dbReference>
<dbReference type="PANTHER" id="PTHR21660:SF1">
    <property type="entry name" value="ACYL-COENZYME A THIOESTERASE 13"/>
    <property type="match status" value="1"/>
</dbReference>
<sequence length="165" mass="17182">MTVEAVRQKTITWEDPLAAAERGRSMPGLAYLTEIAEGRIPGAPIAAHLGMRLVSVSDGEVVFAAEADESLYNPIGMVHGGVAATMLDSAIGCAVHTKLPAGVFYSSIDLKVSYLKAIHPSAGELQARGYVVKVGSRVGFGEAELRDAQGTLLATGSGSCLITRP</sequence>
<proteinExistence type="inferred from homology"/>
<reference evidence="4" key="2">
    <citation type="submission" date="2020-09" db="EMBL/GenBank/DDBJ databases">
        <authorList>
            <person name="Sun Q."/>
            <person name="Zhou Y."/>
        </authorList>
    </citation>
    <scope>NUCLEOTIDE SEQUENCE</scope>
    <source>
        <strain evidence="4">CGMCC 4.7679</strain>
    </source>
</reference>
<dbReference type="OrthoDB" id="9813282at2"/>
<dbReference type="NCBIfam" id="TIGR00369">
    <property type="entry name" value="unchar_dom_1"/>
    <property type="match status" value="1"/>
</dbReference>
<dbReference type="InterPro" id="IPR006683">
    <property type="entry name" value="Thioestr_dom"/>
</dbReference>
<gene>
    <name evidence="4" type="ORF">GCM10017566_57030</name>
</gene>
<dbReference type="AlphaFoldDB" id="A0A8H9IZN1"/>
<dbReference type="PANTHER" id="PTHR21660">
    <property type="entry name" value="THIOESTERASE SUPERFAMILY MEMBER-RELATED"/>
    <property type="match status" value="1"/>
</dbReference>
<dbReference type="Gene3D" id="3.10.129.10">
    <property type="entry name" value="Hotdog Thioesterase"/>
    <property type="match status" value="1"/>
</dbReference>
<comment type="caution">
    <text evidence="4">The sequence shown here is derived from an EMBL/GenBank/DDBJ whole genome shotgun (WGS) entry which is preliminary data.</text>
</comment>
<organism evidence="4 5">
    <name type="scientific">Amycolatopsis bartoniae</name>
    <dbReference type="NCBI Taxonomy" id="941986"/>
    <lineage>
        <taxon>Bacteria</taxon>
        <taxon>Bacillati</taxon>
        <taxon>Actinomycetota</taxon>
        <taxon>Actinomycetes</taxon>
        <taxon>Pseudonocardiales</taxon>
        <taxon>Pseudonocardiaceae</taxon>
        <taxon>Amycolatopsis</taxon>
    </lineage>
</organism>
<name>A0A8H9IZN1_9PSEU</name>
<dbReference type="EMBL" id="BNAV01000011">
    <property type="protein sequence ID" value="GHF75800.1"/>
    <property type="molecule type" value="Genomic_DNA"/>
</dbReference>
<accession>A0A8H9IZN1</accession>
<comment type="similarity">
    <text evidence="1">Belongs to the thioesterase PaaI family.</text>
</comment>
<dbReference type="InterPro" id="IPR029069">
    <property type="entry name" value="HotDog_dom_sf"/>
</dbReference>
<dbReference type="InterPro" id="IPR039298">
    <property type="entry name" value="ACOT13"/>
</dbReference>
<dbReference type="SUPFAM" id="SSF54637">
    <property type="entry name" value="Thioesterase/thiol ester dehydrase-isomerase"/>
    <property type="match status" value="1"/>
</dbReference>
<evidence type="ECO:0000259" key="3">
    <source>
        <dbReference type="Pfam" id="PF03061"/>
    </source>
</evidence>
<feature type="domain" description="Thioesterase" evidence="3">
    <location>
        <begin position="76"/>
        <end position="153"/>
    </location>
</feature>
<evidence type="ECO:0000256" key="1">
    <source>
        <dbReference type="ARBA" id="ARBA00008324"/>
    </source>
</evidence>
<dbReference type="Proteomes" id="UP000658656">
    <property type="component" value="Unassembled WGS sequence"/>
</dbReference>
<protein>
    <submittedName>
        <fullName evidence="4">Aromatic compound degradation protein PaaI</fullName>
    </submittedName>
</protein>